<accession>A0A6F8T6F0</accession>
<name>A0A6F8T6F0_9GAMM</name>
<organism evidence="2 3">
    <name type="scientific">Legionella antarctica</name>
    <dbReference type="NCBI Taxonomy" id="2708020"/>
    <lineage>
        <taxon>Bacteria</taxon>
        <taxon>Pseudomonadati</taxon>
        <taxon>Pseudomonadota</taxon>
        <taxon>Gammaproteobacteria</taxon>
        <taxon>Legionellales</taxon>
        <taxon>Legionellaceae</taxon>
        <taxon>Legionella</taxon>
    </lineage>
</organism>
<dbReference type="RefSeq" id="WP_173237468.1">
    <property type="nucleotide sequence ID" value="NZ_AP022839.1"/>
</dbReference>
<dbReference type="KEGG" id="lant:TUM19329_23900"/>
<protein>
    <submittedName>
        <fullName evidence="2">Thermolabile hemolysin</fullName>
    </submittedName>
</protein>
<evidence type="ECO:0000256" key="1">
    <source>
        <dbReference type="ARBA" id="ARBA00022801"/>
    </source>
</evidence>
<sequence length="494" mass="57455">MIRTSWLIVIGDSLSDIGTLNKRKLLGLLPMSYVTGLDGKSPRGRFTNGYLWADYLSATTIEDFEIEFERKRLKLKHSPRANADIGDEFLTSSLRRNKNESSFNLNDDRHIMFDERRFARFYCEGGLTSYDYSYSLSLEPRLEAYRLIVATLEKKREELIADDIKYHVTSPEKEETLVIEWSGANDLLTVNEKPSYQAVDNAVNERIKNIEQLIQNGYRNFVLFNLPNLSLTPRFQARQQDEKDNAAECSEYFNMQLATRCEELTKKYQDSPRSLNLSVFDVHSQFEEVYENPSLYGFDQDKLKIPYTASAEFEKNKINPRLVAGKISPAKGYMFWDDVHPTMAMHHFLAKRFKEKYGTFYDFVPSQPSRKISVKDDSCIPNRTFISSEVAVNLDPEVRLPEDIKAILYTLQQNAKNMCESKYPNYREKGILLKKFLFELQCQNGDLEKLDEVISSFHMARNNVGALKTHYRPLFDFFALKTIQWTPLSRQRSV</sequence>
<dbReference type="AlphaFoldDB" id="A0A6F8T6F0"/>
<dbReference type="GO" id="GO:0016788">
    <property type="term" value="F:hydrolase activity, acting on ester bonds"/>
    <property type="evidence" value="ECO:0007669"/>
    <property type="project" value="InterPro"/>
</dbReference>
<dbReference type="PANTHER" id="PTHR45648">
    <property type="entry name" value="GDSL LIPASE/ACYLHYDROLASE FAMILY PROTEIN (AFU_ORTHOLOGUE AFUA_4G14700)"/>
    <property type="match status" value="1"/>
</dbReference>
<dbReference type="CDD" id="cd01846">
    <property type="entry name" value="fatty_acyltransferase_like"/>
    <property type="match status" value="1"/>
</dbReference>
<evidence type="ECO:0000313" key="2">
    <source>
        <dbReference type="EMBL" id="BCA96029.1"/>
    </source>
</evidence>
<dbReference type="PANTHER" id="PTHR45648:SF22">
    <property type="entry name" value="GDSL LIPASE_ACYLHYDROLASE FAMILY PROTEIN (AFU_ORTHOLOGUE AFUA_4G14700)"/>
    <property type="match status" value="1"/>
</dbReference>
<dbReference type="InterPro" id="IPR051058">
    <property type="entry name" value="GDSL_Est/Lipase"/>
</dbReference>
<dbReference type="InterPro" id="IPR001087">
    <property type="entry name" value="GDSL"/>
</dbReference>
<dbReference type="InterPro" id="IPR036514">
    <property type="entry name" value="SGNH_hydro_sf"/>
</dbReference>
<gene>
    <name evidence="2" type="ORF">TUM19329_23900</name>
</gene>
<dbReference type="EMBL" id="AP022839">
    <property type="protein sequence ID" value="BCA96029.1"/>
    <property type="molecule type" value="Genomic_DNA"/>
</dbReference>
<dbReference type="Pfam" id="PF00657">
    <property type="entry name" value="Lipase_GDSL"/>
    <property type="match status" value="1"/>
</dbReference>
<keyword evidence="3" id="KW-1185">Reference proteome</keyword>
<reference evidence="2" key="1">
    <citation type="journal article" date="2020" name="Microbiol. Resour. Announc.">
        <title>Complete Genome Sequence of Novel Psychrotolerant Legionella Strain TUM19329, Isolated from Antarctic Lake Sediment.</title>
        <authorList>
            <person name="Shimada S."/>
            <person name="Nakai R."/>
            <person name="Aoki K."/>
            <person name="Shimoeda N."/>
            <person name="Ohno G."/>
            <person name="Miyazaki Y."/>
            <person name="Kudoh S."/>
            <person name="Imura S."/>
            <person name="Watanabe K."/>
            <person name="Ishii Y."/>
            <person name="Tateda K."/>
        </authorList>
    </citation>
    <scope>NUCLEOTIDE SEQUENCE [LARGE SCALE GENOMIC DNA]</scope>
    <source>
        <strain evidence="2">TUM19329</strain>
    </source>
</reference>
<dbReference type="Gene3D" id="3.40.50.1110">
    <property type="entry name" value="SGNH hydrolase"/>
    <property type="match status" value="1"/>
</dbReference>
<dbReference type="SUPFAM" id="SSF52266">
    <property type="entry name" value="SGNH hydrolase"/>
    <property type="match status" value="1"/>
</dbReference>
<keyword evidence="1" id="KW-0378">Hydrolase</keyword>
<proteinExistence type="predicted"/>
<dbReference type="Proteomes" id="UP000502894">
    <property type="component" value="Chromosome"/>
</dbReference>
<evidence type="ECO:0000313" key="3">
    <source>
        <dbReference type="Proteomes" id="UP000502894"/>
    </source>
</evidence>